<sequence>MLVGNEKMLSYKWLLVLTALVLPITAAPLPRPQLPGIEDTLGAVKDVVGDGLQELPGLAGLSNGLQNGAAANFGNTPLINAH</sequence>
<proteinExistence type="predicted"/>
<comment type="caution">
    <text evidence="2">The sequence shown here is derived from an EMBL/GenBank/DDBJ whole genome shotgun (WGS) entry which is preliminary data.</text>
</comment>
<name>A0AAD6J7D9_DREDA</name>
<evidence type="ECO:0000313" key="3">
    <source>
        <dbReference type="Proteomes" id="UP001221413"/>
    </source>
</evidence>
<dbReference type="EMBL" id="JAQGDS010000001">
    <property type="protein sequence ID" value="KAJ6264960.1"/>
    <property type="molecule type" value="Genomic_DNA"/>
</dbReference>
<evidence type="ECO:0000256" key="1">
    <source>
        <dbReference type="SAM" id="SignalP"/>
    </source>
</evidence>
<protein>
    <recommendedName>
        <fullName evidence="4">Secreted protein</fullName>
    </recommendedName>
</protein>
<feature type="chain" id="PRO_5041939028" description="Secreted protein" evidence="1">
    <location>
        <begin position="27"/>
        <end position="82"/>
    </location>
</feature>
<evidence type="ECO:0000313" key="2">
    <source>
        <dbReference type="EMBL" id="KAJ6264960.1"/>
    </source>
</evidence>
<gene>
    <name evidence="2" type="ORF">Dda_1114</name>
</gene>
<dbReference type="Proteomes" id="UP001221413">
    <property type="component" value="Unassembled WGS sequence"/>
</dbReference>
<keyword evidence="3" id="KW-1185">Reference proteome</keyword>
<evidence type="ECO:0008006" key="4">
    <source>
        <dbReference type="Google" id="ProtNLM"/>
    </source>
</evidence>
<dbReference type="AlphaFoldDB" id="A0AAD6J7D9"/>
<organism evidence="2 3">
    <name type="scientific">Drechslerella dactyloides</name>
    <name type="common">Nematode-trapping fungus</name>
    <name type="synonym">Arthrobotrys dactyloides</name>
    <dbReference type="NCBI Taxonomy" id="74499"/>
    <lineage>
        <taxon>Eukaryota</taxon>
        <taxon>Fungi</taxon>
        <taxon>Dikarya</taxon>
        <taxon>Ascomycota</taxon>
        <taxon>Pezizomycotina</taxon>
        <taxon>Orbiliomycetes</taxon>
        <taxon>Orbiliales</taxon>
        <taxon>Orbiliaceae</taxon>
        <taxon>Drechslerella</taxon>
    </lineage>
</organism>
<keyword evidence="1" id="KW-0732">Signal</keyword>
<reference evidence="2" key="1">
    <citation type="submission" date="2023-01" db="EMBL/GenBank/DDBJ databases">
        <title>The chitinases involved in constricting ring structure development in the nematode-trapping fungus Drechslerella dactyloides.</title>
        <authorList>
            <person name="Wang R."/>
            <person name="Zhang L."/>
            <person name="Tang P."/>
            <person name="Li S."/>
            <person name="Liang L."/>
        </authorList>
    </citation>
    <scope>NUCLEOTIDE SEQUENCE</scope>
    <source>
        <strain evidence="2">YMF1.00031</strain>
    </source>
</reference>
<feature type="signal peptide" evidence="1">
    <location>
        <begin position="1"/>
        <end position="26"/>
    </location>
</feature>
<accession>A0AAD6J7D9</accession>